<protein>
    <recommendedName>
        <fullName evidence="3">GH3 auxin-responsive promoter</fullName>
    </recommendedName>
</protein>
<dbReference type="Proteomes" id="UP001222027">
    <property type="component" value="Unassembled WGS sequence"/>
</dbReference>
<evidence type="ECO:0000313" key="2">
    <source>
        <dbReference type="Proteomes" id="UP001222027"/>
    </source>
</evidence>
<accession>A0AAV8R4N0</accession>
<dbReference type="AlphaFoldDB" id="A0AAV8R4N0"/>
<gene>
    <name evidence="1" type="ORF">OPV22_012324</name>
</gene>
<evidence type="ECO:0008006" key="3">
    <source>
        <dbReference type="Google" id="ProtNLM"/>
    </source>
</evidence>
<dbReference type="GO" id="GO:0005737">
    <property type="term" value="C:cytoplasm"/>
    <property type="evidence" value="ECO:0007669"/>
    <property type="project" value="TreeGrafter"/>
</dbReference>
<organism evidence="1 2">
    <name type="scientific">Ensete ventricosum</name>
    <name type="common">Abyssinian banana</name>
    <name type="synonym">Musa ensete</name>
    <dbReference type="NCBI Taxonomy" id="4639"/>
    <lineage>
        <taxon>Eukaryota</taxon>
        <taxon>Viridiplantae</taxon>
        <taxon>Streptophyta</taxon>
        <taxon>Embryophyta</taxon>
        <taxon>Tracheophyta</taxon>
        <taxon>Spermatophyta</taxon>
        <taxon>Magnoliopsida</taxon>
        <taxon>Liliopsida</taxon>
        <taxon>Zingiberales</taxon>
        <taxon>Musaceae</taxon>
        <taxon>Ensete</taxon>
    </lineage>
</organism>
<keyword evidence="2" id="KW-1185">Reference proteome</keyword>
<proteinExistence type="predicted"/>
<dbReference type="Pfam" id="PF03321">
    <property type="entry name" value="GH3"/>
    <property type="match status" value="1"/>
</dbReference>
<comment type="caution">
    <text evidence="1">The sequence shown here is derived from an EMBL/GenBank/DDBJ whole genome shotgun (WGS) entry which is preliminary data.</text>
</comment>
<dbReference type="InterPro" id="IPR004993">
    <property type="entry name" value="GH3"/>
</dbReference>
<dbReference type="PANTHER" id="PTHR31901">
    <property type="entry name" value="GH3 DOMAIN-CONTAINING PROTEIN"/>
    <property type="match status" value="1"/>
</dbReference>
<sequence length="196" mass="21668">MAMSAAAEAARRVEESTRDALRFQLETLRSILESNAGTAYLRPHLRDRLPDPARVDLALVAAAFRRLVPLSSYDDYADLIERIADGAEPPAALSLDPLICFFKSSGTSTMKPKLIPYFDSIHAKSVSSLAHQAISAFLHRLFPPRTSSSKILWFLYAGSVTTTRAGFKPPRGHHRVRRPTADVLPPPLRPQALCLH</sequence>
<dbReference type="GO" id="GO:0016881">
    <property type="term" value="F:acid-amino acid ligase activity"/>
    <property type="evidence" value="ECO:0007669"/>
    <property type="project" value="TreeGrafter"/>
</dbReference>
<dbReference type="EMBL" id="JAQQAF010000004">
    <property type="protein sequence ID" value="KAJ8490603.1"/>
    <property type="molecule type" value="Genomic_DNA"/>
</dbReference>
<name>A0AAV8R4N0_ENSVE</name>
<evidence type="ECO:0000313" key="1">
    <source>
        <dbReference type="EMBL" id="KAJ8490603.1"/>
    </source>
</evidence>
<dbReference type="PANTHER" id="PTHR31901:SF44">
    <property type="entry name" value="INDOLE-3-ACETIC ACID-AMIDO SYNTHETASE GH3.6-RELATED"/>
    <property type="match status" value="1"/>
</dbReference>
<reference evidence="1 2" key="1">
    <citation type="submission" date="2022-12" db="EMBL/GenBank/DDBJ databases">
        <title>Chromosome-scale assembly of the Ensete ventricosum genome.</title>
        <authorList>
            <person name="Dussert Y."/>
            <person name="Stocks J."/>
            <person name="Wendawek A."/>
            <person name="Woldeyes F."/>
            <person name="Nichols R.A."/>
            <person name="Borrell J.S."/>
        </authorList>
    </citation>
    <scope>NUCLEOTIDE SEQUENCE [LARGE SCALE GENOMIC DNA]</scope>
    <source>
        <strain evidence="2">cv. Maze</strain>
        <tissue evidence="1">Seeds</tissue>
    </source>
</reference>